<feature type="domain" description="Arm DNA-binding" evidence="2">
    <location>
        <begin position="13"/>
        <end position="99"/>
    </location>
</feature>
<protein>
    <recommendedName>
        <fullName evidence="2">Arm DNA-binding domain-containing protein</fullName>
    </recommendedName>
</protein>
<dbReference type="EMBL" id="WKKH01000009">
    <property type="protein sequence ID" value="MRX76099.1"/>
    <property type="molecule type" value="Genomic_DNA"/>
</dbReference>
<dbReference type="OrthoDB" id="892893at2"/>
<feature type="transmembrane region" description="Helical" evidence="1">
    <location>
        <begin position="168"/>
        <end position="187"/>
    </location>
</feature>
<keyword evidence="1" id="KW-1133">Transmembrane helix</keyword>
<dbReference type="Pfam" id="PF17293">
    <property type="entry name" value="Arm-DNA-bind_5"/>
    <property type="match status" value="1"/>
</dbReference>
<sequence>MDNVMKTNFSLLFYLKKQKNYQAGAAPIYLRITVDGKRSEVTTGRSCDPSAWNVISGRCNGKKEEIKSFNAYLDNLQNKVFEAHRQLTEKDDTITAERLRDHFQGKVEKQRTLIDVFKDHNSKMEALVGQEFFKGTAERYRTSLKHTVNFLKWKYNIDDIDIRKSTTISLPSVIFIFVLFVNAPTILL</sequence>
<evidence type="ECO:0000259" key="2">
    <source>
        <dbReference type="Pfam" id="PF17293"/>
    </source>
</evidence>
<proteinExistence type="predicted"/>
<evidence type="ECO:0000313" key="4">
    <source>
        <dbReference type="Proteomes" id="UP000487757"/>
    </source>
</evidence>
<name>A0A7K0FYQ3_9SPHI</name>
<evidence type="ECO:0000313" key="3">
    <source>
        <dbReference type="EMBL" id="MRX76099.1"/>
    </source>
</evidence>
<keyword evidence="4" id="KW-1185">Reference proteome</keyword>
<reference evidence="3 4" key="1">
    <citation type="submission" date="2019-11" db="EMBL/GenBank/DDBJ databases">
        <title>Pedobacter petrophilus genome.</title>
        <authorList>
            <person name="Feldbauer M.J."/>
            <person name="Newman J.D."/>
        </authorList>
    </citation>
    <scope>NUCLEOTIDE SEQUENCE [LARGE SCALE GENOMIC DNA]</scope>
    <source>
        <strain evidence="3 4">LMG 29686</strain>
    </source>
</reference>
<dbReference type="Proteomes" id="UP000487757">
    <property type="component" value="Unassembled WGS sequence"/>
</dbReference>
<gene>
    <name evidence="3" type="ORF">GJU39_08355</name>
</gene>
<organism evidence="3 4">
    <name type="scientific">Pedobacter petrophilus</name>
    <dbReference type="NCBI Taxonomy" id="1908241"/>
    <lineage>
        <taxon>Bacteria</taxon>
        <taxon>Pseudomonadati</taxon>
        <taxon>Bacteroidota</taxon>
        <taxon>Sphingobacteriia</taxon>
        <taxon>Sphingobacteriales</taxon>
        <taxon>Sphingobacteriaceae</taxon>
        <taxon>Pedobacter</taxon>
    </lineage>
</organism>
<keyword evidence="1" id="KW-0472">Membrane</keyword>
<dbReference type="AlphaFoldDB" id="A0A7K0FYQ3"/>
<keyword evidence="1" id="KW-0812">Transmembrane</keyword>
<dbReference type="InterPro" id="IPR035386">
    <property type="entry name" value="Arm-DNA-bind_5"/>
</dbReference>
<accession>A0A7K0FYQ3</accession>
<evidence type="ECO:0000256" key="1">
    <source>
        <dbReference type="SAM" id="Phobius"/>
    </source>
</evidence>
<comment type="caution">
    <text evidence="3">The sequence shown here is derived from an EMBL/GenBank/DDBJ whole genome shotgun (WGS) entry which is preliminary data.</text>
</comment>